<name>R9T463_METII</name>
<protein>
    <submittedName>
        <fullName evidence="2">Uncharacterized protein</fullName>
    </submittedName>
</protein>
<feature type="transmembrane region" description="Helical" evidence="1">
    <location>
        <begin position="69"/>
        <end position="95"/>
    </location>
</feature>
<gene>
    <name evidence="2" type="ORF">MMINT_02600</name>
</gene>
<keyword evidence="3" id="KW-1185">Reference proteome</keyword>
<keyword evidence="1" id="KW-0472">Membrane</keyword>
<reference evidence="2 3" key="1">
    <citation type="journal article" date="2013" name="Genome Announc.">
        <title>Genome sequence of 'Candidatus Methanomassiliicoccus intestinalis' Issoire-Mx1, a third thermoplasmatales-related methanogenic archaeon from human feces.</title>
        <authorList>
            <person name="Borrel G."/>
            <person name="Harris H.M."/>
            <person name="Parisot N."/>
            <person name="Gaci N."/>
            <person name="Tottey W."/>
            <person name="Mihajlovski A."/>
            <person name="Deane J."/>
            <person name="Gribaldo S."/>
            <person name="Bardot O."/>
            <person name="Peyretaillade E."/>
            <person name="Peyret P."/>
            <person name="O'Toole P.W."/>
            <person name="Brugere J.F."/>
        </authorList>
    </citation>
    <scope>NUCLEOTIDE SEQUENCE [LARGE SCALE GENOMIC DNA]</scope>
    <source>
        <strain evidence="2 3">Issoire-Mx1</strain>
    </source>
</reference>
<dbReference type="RefSeq" id="WP_020448187.1">
    <property type="nucleotide sequence ID" value="NC_021353.1"/>
</dbReference>
<evidence type="ECO:0000313" key="3">
    <source>
        <dbReference type="Proteomes" id="UP000014070"/>
    </source>
</evidence>
<keyword evidence="1" id="KW-0812">Transmembrane</keyword>
<organism evidence="2 3">
    <name type="scientific">Methanomassiliicoccus intestinalis (strain Issoire-Mx1)</name>
    <dbReference type="NCBI Taxonomy" id="1295009"/>
    <lineage>
        <taxon>Archaea</taxon>
        <taxon>Methanobacteriati</taxon>
        <taxon>Thermoplasmatota</taxon>
        <taxon>Thermoplasmata</taxon>
        <taxon>Methanomassiliicoccales</taxon>
        <taxon>Methanomassiliicoccaceae</taxon>
        <taxon>Methanomassiliicoccus</taxon>
    </lineage>
</organism>
<dbReference type="KEGG" id="mer:MMINT_02600"/>
<evidence type="ECO:0000313" key="2">
    <source>
        <dbReference type="EMBL" id="AGN25662.1"/>
    </source>
</evidence>
<dbReference type="HOGENOM" id="CLU_2327129_0_0_2"/>
<feature type="transmembrane region" description="Helical" evidence="1">
    <location>
        <begin position="6"/>
        <end position="28"/>
    </location>
</feature>
<dbReference type="AlphaFoldDB" id="R9T463"/>
<keyword evidence="1" id="KW-1133">Transmembrane helix</keyword>
<dbReference type="GeneID" id="41322698"/>
<sequence>MDAIGFLTVMLLTLGLFLILAGIFTAYFGSGKSRIIGIVLLVVGILIGLIWGGMDYLYPDILNINMVDIIWVAFINIIAAVIGALIAIGVFLLAIMKS</sequence>
<evidence type="ECO:0000256" key="1">
    <source>
        <dbReference type="SAM" id="Phobius"/>
    </source>
</evidence>
<dbReference type="EMBL" id="CP005934">
    <property type="protein sequence ID" value="AGN25662.1"/>
    <property type="molecule type" value="Genomic_DNA"/>
</dbReference>
<dbReference type="Proteomes" id="UP000014070">
    <property type="component" value="Chromosome"/>
</dbReference>
<feature type="transmembrane region" description="Helical" evidence="1">
    <location>
        <begin position="35"/>
        <end position="54"/>
    </location>
</feature>
<proteinExistence type="predicted"/>
<dbReference type="STRING" id="1295009.MMINT_02600"/>
<dbReference type="InParanoid" id="R9T463"/>
<accession>R9T463</accession>